<evidence type="ECO:0000256" key="2">
    <source>
        <dbReference type="ARBA" id="ARBA00022553"/>
    </source>
</evidence>
<comment type="caution">
    <text evidence="6">The sequence shown here is derived from an EMBL/GenBank/DDBJ whole genome shotgun (WGS) entry which is preliminary data.</text>
</comment>
<sequence>MSNPKKININTNPNNKPSSIYEPRSEPIVYGELVVLGYNGTIAPYRSNEGTRKSKYVIKKRKSPNGIRVTSSYRYRDKQRPVPPGENRYHIVLEKKNGITLVQEYSPDPRYDIYQAGRYKTDPIDIHVNETVPDFQREERSLRVDEKSTVSRFACRFLLERIPPYTAYHEKQRMPWDDDMDVDGFTPNGVLLLHPSTPEFPGVAQWRELSVIGNSYSSEGVWIPESRNILEDCTLIDLNGVVLIWRSVIELEKGMTQPSFDQYIEDFNSKLYKCDSSKCHLKFSKCESPNENPWINFDCGHISCNVCSSPIREIMGPTYDRVQSSDLGLGNTNPSSNQNRNYVRVCPVCQLESKCTQLRLGVETSLYIGNEPLEYCFLPCGHVSNKSTVRFWSELQIRLVKFFTVRQCPFCAYPLDKENKTYTKINVEVDHYNTD</sequence>
<dbReference type="Pfam" id="PF20723">
    <property type="entry name" value="Pellino_RING"/>
    <property type="match status" value="1"/>
</dbReference>
<name>A0A177BCQ1_9BILA</name>
<proteinExistence type="inferred from homology"/>
<evidence type="ECO:0000259" key="5">
    <source>
        <dbReference type="Pfam" id="PF20723"/>
    </source>
</evidence>
<dbReference type="GO" id="GO:0061630">
    <property type="term" value="F:ubiquitin protein ligase activity"/>
    <property type="evidence" value="ECO:0007669"/>
    <property type="project" value="InterPro"/>
</dbReference>
<dbReference type="InterPro" id="IPR048334">
    <property type="entry name" value="Pellino_FHA"/>
</dbReference>
<dbReference type="GO" id="GO:0008592">
    <property type="term" value="P:regulation of Toll signaling pathway"/>
    <property type="evidence" value="ECO:0007669"/>
    <property type="project" value="InterPro"/>
</dbReference>
<dbReference type="OrthoDB" id="8801906at2759"/>
<feature type="domain" description="Pellino RING" evidence="5">
    <location>
        <begin position="335"/>
        <end position="424"/>
    </location>
</feature>
<dbReference type="PANTHER" id="PTHR12098">
    <property type="entry name" value="E3 UBIQUITIN-PROTEIN LIGASE PELLINO-RELATED"/>
    <property type="match status" value="1"/>
</dbReference>
<feature type="domain" description="Pellino FHA" evidence="4">
    <location>
        <begin position="24"/>
        <end position="261"/>
    </location>
</feature>
<dbReference type="EMBL" id="LWCA01000006">
    <property type="protein sequence ID" value="OAF72069.1"/>
    <property type="molecule type" value="Genomic_DNA"/>
</dbReference>
<dbReference type="PANTHER" id="PTHR12098:SF2">
    <property type="entry name" value="PROTEIN PELLINO"/>
    <property type="match status" value="1"/>
</dbReference>
<evidence type="ECO:0000313" key="6">
    <source>
        <dbReference type="EMBL" id="OAF72069.1"/>
    </source>
</evidence>
<evidence type="ECO:0000313" key="7">
    <source>
        <dbReference type="Proteomes" id="UP000078046"/>
    </source>
</evidence>
<dbReference type="AlphaFoldDB" id="A0A177BCQ1"/>
<evidence type="ECO:0000256" key="3">
    <source>
        <dbReference type="SAM" id="MobiDB-lite"/>
    </source>
</evidence>
<dbReference type="Pfam" id="PF04710">
    <property type="entry name" value="Pellino_FHA"/>
    <property type="match status" value="1"/>
</dbReference>
<keyword evidence="7" id="KW-1185">Reference proteome</keyword>
<dbReference type="Proteomes" id="UP000078046">
    <property type="component" value="Unassembled WGS sequence"/>
</dbReference>
<evidence type="ECO:0000259" key="4">
    <source>
        <dbReference type="Pfam" id="PF04710"/>
    </source>
</evidence>
<dbReference type="GO" id="GO:0000209">
    <property type="term" value="P:protein polyubiquitination"/>
    <property type="evidence" value="ECO:0007669"/>
    <property type="project" value="InterPro"/>
</dbReference>
<evidence type="ECO:0000256" key="1">
    <source>
        <dbReference type="ARBA" id="ARBA00005639"/>
    </source>
</evidence>
<comment type="similarity">
    <text evidence="1">Belongs to the pellino family.</text>
</comment>
<protein>
    <submittedName>
        <fullName evidence="6">E3 ubiquitin-protein ligase pellino</fullName>
    </submittedName>
</protein>
<reference evidence="6 7" key="1">
    <citation type="submission" date="2016-04" db="EMBL/GenBank/DDBJ databases">
        <title>The genome of Intoshia linei affirms orthonectids as highly simplified spiralians.</title>
        <authorList>
            <person name="Mikhailov K.V."/>
            <person name="Slusarev G.S."/>
            <person name="Nikitin M.A."/>
            <person name="Logacheva M.D."/>
            <person name="Penin A."/>
            <person name="Aleoshin V."/>
            <person name="Panchin Y.V."/>
        </authorList>
    </citation>
    <scope>NUCLEOTIDE SEQUENCE [LARGE SCALE GENOMIC DNA]</scope>
    <source>
        <strain evidence="6">Intl2013</strain>
        <tissue evidence="6">Whole animal</tissue>
    </source>
</reference>
<organism evidence="6 7">
    <name type="scientific">Intoshia linei</name>
    <dbReference type="NCBI Taxonomy" id="1819745"/>
    <lineage>
        <taxon>Eukaryota</taxon>
        <taxon>Metazoa</taxon>
        <taxon>Spiralia</taxon>
        <taxon>Lophotrochozoa</taxon>
        <taxon>Mesozoa</taxon>
        <taxon>Orthonectida</taxon>
        <taxon>Rhopaluridae</taxon>
        <taxon>Intoshia</taxon>
    </lineage>
</organism>
<dbReference type="InterPro" id="IPR006800">
    <property type="entry name" value="Pellino_fam"/>
</dbReference>
<gene>
    <name evidence="6" type="ORF">A3Q56_00160</name>
</gene>
<accession>A0A177BCQ1</accession>
<keyword evidence="2" id="KW-0597">Phosphoprotein</keyword>
<feature type="region of interest" description="Disordered" evidence="3">
    <location>
        <begin position="1"/>
        <end position="20"/>
    </location>
</feature>
<dbReference type="InterPro" id="IPR048335">
    <property type="entry name" value="Pellino_RING"/>
</dbReference>